<evidence type="ECO:0000313" key="2">
    <source>
        <dbReference type="EMBL" id="QEK12710.1"/>
    </source>
</evidence>
<dbReference type="OrthoDB" id="9812611at2"/>
<organism evidence="2 3">
    <name type="scientific">Crassaminicella thermophila</name>
    <dbReference type="NCBI Taxonomy" id="2599308"/>
    <lineage>
        <taxon>Bacteria</taxon>
        <taxon>Bacillati</taxon>
        <taxon>Bacillota</taxon>
        <taxon>Clostridia</taxon>
        <taxon>Eubacteriales</taxon>
        <taxon>Clostridiaceae</taxon>
        <taxon>Crassaminicella</taxon>
    </lineage>
</organism>
<dbReference type="EMBL" id="CP042243">
    <property type="protein sequence ID" value="QEK12710.1"/>
    <property type="molecule type" value="Genomic_DNA"/>
</dbReference>
<dbReference type="InterPro" id="IPR014054">
    <property type="entry name" value="Phage_regulatory_Rha"/>
</dbReference>
<dbReference type="Pfam" id="PF09669">
    <property type="entry name" value="Phage_pRha"/>
    <property type="match status" value="1"/>
</dbReference>
<proteinExistence type="predicted"/>
<dbReference type="Proteomes" id="UP000324646">
    <property type="component" value="Chromosome"/>
</dbReference>
<keyword evidence="3" id="KW-1185">Reference proteome</keyword>
<feature type="coiled-coil region" evidence="1">
    <location>
        <begin position="32"/>
        <end position="59"/>
    </location>
</feature>
<evidence type="ECO:0000313" key="3">
    <source>
        <dbReference type="Proteomes" id="UP000324646"/>
    </source>
</evidence>
<dbReference type="NCBIfam" id="TIGR02681">
    <property type="entry name" value="phage_pRha"/>
    <property type="match status" value="1"/>
</dbReference>
<evidence type="ECO:0000256" key="1">
    <source>
        <dbReference type="SAM" id="Coils"/>
    </source>
</evidence>
<accession>A0A5C0SEX3</accession>
<keyword evidence="1" id="KW-0175">Coiled coil</keyword>
<protein>
    <submittedName>
        <fullName evidence="2">Rha family transcriptional regulator</fullName>
    </submittedName>
</protein>
<gene>
    <name evidence="2" type="ORF">FQB35_10410</name>
</gene>
<sequence>MRLKTKEEKMNFLQLNEKEVTMTSLEVAKITSKKHKNVIRDIKNEIEQLENKGLRAELIFELSEYKDATGRKLPCYKLNKKGVMQIGARYDAAVRYRLIDYVEKLSEIKTGLQLNNNSMIKLENFIEDKLDEKIEKLSQLVRPSSRQKASVGRYIKRSLGIERTNEEYELVKQRVLIILGGTCWEDIPAETLAENMAVIDESIKIVKADRKVSQLSMFEMACSK</sequence>
<name>A0A5C0SEX3_CRATE</name>
<dbReference type="KEGG" id="crs:FQB35_10410"/>
<dbReference type="AlphaFoldDB" id="A0A5C0SEX3"/>
<reference evidence="2 3" key="1">
    <citation type="submission" date="2019-07" db="EMBL/GenBank/DDBJ databases">
        <title>Complete genome of Crassaminicella thermophila SY095.</title>
        <authorList>
            <person name="Li X."/>
        </authorList>
    </citation>
    <scope>NUCLEOTIDE SEQUENCE [LARGE SCALE GENOMIC DNA]</scope>
    <source>
        <strain evidence="2 3">SY095</strain>
    </source>
</reference>